<gene>
    <name evidence="1" type="ORF">F4821DRAFT_272947</name>
</gene>
<name>A0ACC0CMV8_9PEZI</name>
<accession>A0ACC0CMV8</accession>
<evidence type="ECO:0000313" key="1">
    <source>
        <dbReference type="EMBL" id="KAI6081759.1"/>
    </source>
</evidence>
<keyword evidence="2" id="KW-1185">Reference proteome</keyword>
<sequence length="294" mass="33676">MFGDGIFTQEDEAWKHSREILCPQLYHNQYESLDVFRDPINDLLDALLEAGSVIDLQPLFFRFTLDVTTAFLFDDSVRSLRSPKESREKNFADTFNLAQKYVVNRFRLSELYWLIGGKAFRNACKQVHQFADEIIDLNLSEDALQSDSTGNKYVFLKSVARECPDRDALREQIINILAAGRDTTACVLPWTFFHLVRPPSVLKKLKEEISQLPDDEKVDRTSLRHMPYLNNAVKEREDGKSPVLIPEGTAIAYSVYAMHRQPDLPIWGYLPFNGGPRTCLGMDFALTEVAYTIV</sequence>
<comment type="caution">
    <text evidence="1">The sequence shown here is derived from an EMBL/GenBank/DDBJ whole genome shotgun (WGS) entry which is preliminary data.</text>
</comment>
<organism evidence="1 2">
    <name type="scientific">Hypoxylon rubiginosum</name>
    <dbReference type="NCBI Taxonomy" id="110542"/>
    <lineage>
        <taxon>Eukaryota</taxon>
        <taxon>Fungi</taxon>
        <taxon>Dikarya</taxon>
        <taxon>Ascomycota</taxon>
        <taxon>Pezizomycotina</taxon>
        <taxon>Sordariomycetes</taxon>
        <taxon>Xylariomycetidae</taxon>
        <taxon>Xylariales</taxon>
        <taxon>Hypoxylaceae</taxon>
        <taxon>Hypoxylon</taxon>
    </lineage>
</organism>
<dbReference type="EMBL" id="MU394387">
    <property type="protein sequence ID" value="KAI6081759.1"/>
    <property type="molecule type" value="Genomic_DNA"/>
</dbReference>
<dbReference type="Proteomes" id="UP001497680">
    <property type="component" value="Unassembled WGS sequence"/>
</dbReference>
<evidence type="ECO:0000313" key="2">
    <source>
        <dbReference type="Proteomes" id="UP001497680"/>
    </source>
</evidence>
<reference evidence="1 2" key="1">
    <citation type="journal article" date="2022" name="New Phytol.">
        <title>Ecological generalism drives hyperdiversity of secondary metabolite gene clusters in xylarialean endophytes.</title>
        <authorList>
            <person name="Franco M.E.E."/>
            <person name="Wisecaver J.H."/>
            <person name="Arnold A.E."/>
            <person name="Ju Y.M."/>
            <person name="Slot J.C."/>
            <person name="Ahrendt S."/>
            <person name="Moore L.P."/>
            <person name="Eastman K.E."/>
            <person name="Scott K."/>
            <person name="Konkel Z."/>
            <person name="Mondo S.J."/>
            <person name="Kuo A."/>
            <person name="Hayes R.D."/>
            <person name="Haridas S."/>
            <person name="Andreopoulos B."/>
            <person name="Riley R."/>
            <person name="LaButti K."/>
            <person name="Pangilinan J."/>
            <person name="Lipzen A."/>
            <person name="Amirebrahimi M."/>
            <person name="Yan J."/>
            <person name="Adam C."/>
            <person name="Keymanesh K."/>
            <person name="Ng V."/>
            <person name="Louie K."/>
            <person name="Northen T."/>
            <person name="Drula E."/>
            <person name="Henrissat B."/>
            <person name="Hsieh H.M."/>
            <person name="Youens-Clark K."/>
            <person name="Lutzoni F."/>
            <person name="Miadlikowska J."/>
            <person name="Eastwood D.C."/>
            <person name="Hamelin R.C."/>
            <person name="Grigoriev I.V."/>
            <person name="U'Ren J.M."/>
        </authorList>
    </citation>
    <scope>NUCLEOTIDE SEQUENCE [LARGE SCALE GENOMIC DNA]</scope>
    <source>
        <strain evidence="1 2">ER1909</strain>
    </source>
</reference>
<proteinExistence type="predicted"/>
<protein>
    <submittedName>
        <fullName evidence="1">Cytochrome P450</fullName>
    </submittedName>
</protein>